<dbReference type="GO" id="GO:0005886">
    <property type="term" value="C:plasma membrane"/>
    <property type="evidence" value="ECO:0007669"/>
    <property type="project" value="UniProtKB-SubCell"/>
</dbReference>
<dbReference type="PANTHER" id="PTHR35011">
    <property type="entry name" value="2,3-DIKETO-L-GULONATE TRAP TRANSPORTER SMALL PERMEASE PROTEIN YIAM"/>
    <property type="match status" value="1"/>
</dbReference>
<accession>A0A0M7A775</accession>
<proteinExistence type="inferred from homology"/>
<dbReference type="Pfam" id="PF04290">
    <property type="entry name" value="DctQ"/>
    <property type="match status" value="1"/>
</dbReference>
<keyword evidence="7 9" id="KW-0472">Membrane</keyword>
<evidence type="ECO:0000256" key="9">
    <source>
        <dbReference type="RuleBase" id="RU369079"/>
    </source>
</evidence>
<dbReference type="OrthoDB" id="2877624at2"/>
<evidence type="ECO:0000313" key="12">
    <source>
        <dbReference type="Proteomes" id="UP000049983"/>
    </source>
</evidence>
<dbReference type="InterPro" id="IPR007387">
    <property type="entry name" value="TRAP_DctQ"/>
</dbReference>
<evidence type="ECO:0000313" key="11">
    <source>
        <dbReference type="EMBL" id="CTQ70461.1"/>
    </source>
</evidence>
<dbReference type="GeneID" id="97669910"/>
<evidence type="ECO:0000256" key="4">
    <source>
        <dbReference type="ARBA" id="ARBA00022519"/>
    </source>
</evidence>
<comment type="similarity">
    <text evidence="8 9">Belongs to the TRAP transporter small permease family.</text>
</comment>
<dbReference type="GO" id="GO:0022857">
    <property type="term" value="F:transmembrane transporter activity"/>
    <property type="evidence" value="ECO:0007669"/>
    <property type="project" value="UniProtKB-UniRule"/>
</dbReference>
<evidence type="ECO:0000256" key="2">
    <source>
        <dbReference type="ARBA" id="ARBA00022448"/>
    </source>
</evidence>
<feature type="transmembrane region" description="Helical" evidence="9">
    <location>
        <begin position="96"/>
        <end position="118"/>
    </location>
</feature>
<reference evidence="12" key="1">
    <citation type="submission" date="2015-07" db="EMBL/GenBank/DDBJ databases">
        <authorList>
            <person name="Rodrigo-Torres Lidia"/>
            <person name="Arahal R.David."/>
        </authorList>
    </citation>
    <scope>NUCLEOTIDE SEQUENCE [LARGE SCALE GENOMIC DNA]</scope>
    <source>
        <strain evidence="12">CECT 5096</strain>
    </source>
</reference>
<keyword evidence="5 9" id="KW-0812">Transmembrane</keyword>
<feature type="transmembrane region" description="Helical" evidence="9">
    <location>
        <begin position="51"/>
        <end position="75"/>
    </location>
</feature>
<dbReference type="RefSeq" id="WP_055113162.1">
    <property type="nucleotide sequence ID" value="NZ_CXWA01000001.1"/>
</dbReference>
<protein>
    <recommendedName>
        <fullName evidence="9">TRAP transporter small permease protein</fullName>
    </recommendedName>
</protein>
<feature type="transmembrane region" description="Helical" evidence="9">
    <location>
        <begin position="138"/>
        <end position="162"/>
    </location>
</feature>
<evidence type="ECO:0000256" key="7">
    <source>
        <dbReference type="ARBA" id="ARBA00023136"/>
    </source>
</evidence>
<evidence type="ECO:0000256" key="3">
    <source>
        <dbReference type="ARBA" id="ARBA00022475"/>
    </source>
</evidence>
<gene>
    <name evidence="11" type="ORF">LA5096_02532</name>
</gene>
<dbReference type="STRING" id="311410.LA5095_01277"/>
<name>A0A0M7A775_9HYPH</name>
<keyword evidence="4 9" id="KW-0997">Cell inner membrane</keyword>
<evidence type="ECO:0000256" key="1">
    <source>
        <dbReference type="ARBA" id="ARBA00004429"/>
    </source>
</evidence>
<evidence type="ECO:0000256" key="6">
    <source>
        <dbReference type="ARBA" id="ARBA00022989"/>
    </source>
</evidence>
<dbReference type="Proteomes" id="UP000049983">
    <property type="component" value="Unassembled WGS sequence"/>
</dbReference>
<keyword evidence="2 9" id="KW-0813">Transport</keyword>
<feature type="transmembrane region" description="Helical" evidence="9">
    <location>
        <begin position="21"/>
        <end position="39"/>
    </location>
</feature>
<comment type="subunit">
    <text evidence="9">The complex comprises the extracytoplasmic solute receptor protein and the two transmembrane proteins.</text>
</comment>
<feature type="domain" description="Tripartite ATP-independent periplasmic transporters DctQ component" evidence="10">
    <location>
        <begin position="33"/>
        <end position="157"/>
    </location>
</feature>
<evidence type="ECO:0000256" key="8">
    <source>
        <dbReference type="ARBA" id="ARBA00038436"/>
    </source>
</evidence>
<comment type="subcellular location">
    <subcellularLocation>
        <location evidence="1 9">Cell inner membrane</location>
        <topology evidence="1 9">Multi-pass membrane protein</topology>
    </subcellularLocation>
</comment>
<evidence type="ECO:0000256" key="5">
    <source>
        <dbReference type="ARBA" id="ARBA00022692"/>
    </source>
</evidence>
<sequence length="176" mass="19255">MSGASENRAIVRSSLTTAVTILENISGFVILIMMLLTFIDVIGRYLFHSPIFGGTEIISALLALAIFSGLGVINARDDHITVELFEAPIKRLMTPLVYEITIQLFSVFCMGLIALVLFEHAWESYTLNKLTVVLEMPLYYVTASIAVFAVISVVSQIAGVAFKILNVRKSAAGQPR</sequence>
<dbReference type="EMBL" id="CXWC01000010">
    <property type="protein sequence ID" value="CTQ70461.1"/>
    <property type="molecule type" value="Genomic_DNA"/>
</dbReference>
<keyword evidence="6 9" id="KW-1133">Transmembrane helix</keyword>
<comment type="function">
    <text evidence="9">Part of the tripartite ATP-independent periplasmic (TRAP) transport system.</text>
</comment>
<evidence type="ECO:0000259" key="10">
    <source>
        <dbReference type="Pfam" id="PF04290"/>
    </source>
</evidence>
<organism evidence="11 12">
    <name type="scientific">Roseibium album</name>
    <dbReference type="NCBI Taxonomy" id="311410"/>
    <lineage>
        <taxon>Bacteria</taxon>
        <taxon>Pseudomonadati</taxon>
        <taxon>Pseudomonadota</taxon>
        <taxon>Alphaproteobacteria</taxon>
        <taxon>Hyphomicrobiales</taxon>
        <taxon>Stappiaceae</taxon>
        <taxon>Roseibium</taxon>
    </lineage>
</organism>
<dbReference type="AlphaFoldDB" id="A0A0M7A775"/>
<dbReference type="InterPro" id="IPR055348">
    <property type="entry name" value="DctQ"/>
</dbReference>
<keyword evidence="12" id="KW-1185">Reference proteome</keyword>
<keyword evidence="3" id="KW-1003">Cell membrane</keyword>